<evidence type="ECO:0000259" key="10">
    <source>
        <dbReference type="Pfam" id="PF07730"/>
    </source>
</evidence>
<keyword evidence="9" id="KW-0472">Membrane</keyword>
<evidence type="ECO:0000256" key="8">
    <source>
        <dbReference type="ARBA" id="ARBA00023012"/>
    </source>
</evidence>
<sequence length="374" mass="43186">MQFITDKMILWAACLLLYLISYPAVYSPVHILLFIILTCLCTYTENHRIKLALFLLALGLCQFWPPCLLLMPLVYYDVVYEIYGNFVFLLLIPLFMNFTDYSVKALASLLLLFILTTFMKHKSFQYLKMKREYNEQRDTSKELSLLQEERNQSLLENQDYEINVATLNERNRISKEIHDNIGHILSRALLQIGALLMITKDETEKEGLTSLKTSLSQGMDSIRLSIHNMYDESIDLFTSIETLTKDFTFCTVNFDYDVRNTPDVKLKYAFIAITKEALSNVMKHSDATKVQISLREHPAMYQLIISDNGHITEEKRIKLKALDNSQNYFDGMGVQNMLDRVRGFQGIMNLSADNGFKIFISIPKSVTPEAPNIK</sequence>
<protein>
    <recommendedName>
        <fullName evidence="2">histidine kinase</fullName>
        <ecNumber evidence="2">2.7.13.3</ecNumber>
    </recommendedName>
</protein>
<evidence type="ECO:0000256" key="4">
    <source>
        <dbReference type="ARBA" id="ARBA00022679"/>
    </source>
</evidence>
<dbReference type="AlphaFoldDB" id="A0A1M6MFM5"/>
<organism evidence="11 12">
    <name type="scientific">Anaerocolumna jejuensis DSM 15929</name>
    <dbReference type="NCBI Taxonomy" id="1121322"/>
    <lineage>
        <taxon>Bacteria</taxon>
        <taxon>Bacillati</taxon>
        <taxon>Bacillota</taxon>
        <taxon>Clostridia</taxon>
        <taxon>Lachnospirales</taxon>
        <taxon>Lachnospiraceae</taxon>
        <taxon>Anaerocolumna</taxon>
    </lineage>
</organism>
<dbReference type="GO" id="GO:0016020">
    <property type="term" value="C:membrane"/>
    <property type="evidence" value="ECO:0007669"/>
    <property type="project" value="InterPro"/>
</dbReference>
<dbReference type="Proteomes" id="UP000184386">
    <property type="component" value="Unassembled WGS sequence"/>
</dbReference>
<evidence type="ECO:0000256" key="2">
    <source>
        <dbReference type="ARBA" id="ARBA00012438"/>
    </source>
</evidence>
<dbReference type="GO" id="GO:0005524">
    <property type="term" value="F:ATP binding"/>
    <property type="evidence" value="ECO:0007669"/>
    <property type="project" value="UniProtKB-KW"/>
</dbReference>
<dbReference type="SUPFAM" id="SSF55874">
    <property type="entry name" value="ATPase domain of HSP90 chaperone/DNA topoisomerase II/histidine kinase"/>
    <property type="match status" value="1"/>
</dbReference>
<dbReference type="InterPro" id="IPR050482">
    <property type="entry name" value="Sensor_HK_TwoCompSys"/>
</dbReference>
<evidence type="ECO:0000256" key="5">
    <source>
        <dbReference type="ARBA" id="ARBA00022741"/>
    </source>
</evidence>
<gene>
    <name evidence="11" type="ORF">SAMN02745136_00990</name>
</gene>
<keyword evidence="4" id="KW-0808">Transferase</keyword>
<proteinExistence type="predicted"/>
<dbReference type="GO" id="GO:0046983">
    <property type="term" value="F:protein dimerization activity"/>
    <property type="evidence" value="ECO:0007669"/>
    <property type="project" value="InterPro"/>
</dbReference>
<dbReference type="Pfam" id="PF07730">
    <property type="entry name" value="HisKA_3"/>
    <property type="match status" value="1"/>
</dbReference>
<evidence type="ECO:0000256" key="7">
    <source>
        <dbReference type="ARBA" id="ARBA00022840"/>
    </source>
</evidence>
<evidence type="ECO:0000256" key="6">
    <source>
        <dbReference type="ARBA" id="ARBA00022777"/>
    </source>
</evidence>
<dbReference type="InterPro" id="IPR036890">
    <property type="entry name" value="HATPase_C_sf"/>
</dbReference>
<evidence type="ECO:0000313" key="11">
    <source>
        <dbReference type="EMBL" id="SHJ82292.1"/>
    </source>
</evidence>
<dbReference type="STRING" id="1121322.SAMN02745136_00990"/>
<keyword evidence="6 11" id="KW-0418">Kinase</keyword>
<feature type="transmembrane region" description="Helical" evidence="9">
    <location>
        <begin position="78"/>
        <end position="95"/>
    </location>
</feature>
<dbReference type="PANTHER" id="PTHR24421:SF10">
    <property type="entry name" value="NITRATE_NITRITE SENSOR PROTEIN NARQ"/>
    <property type="match status" value="1"/>
</dbReference>
<dbReference type="GO" id="GO:0000155">
    <property type="term" value="F:phosphorelay sensor kinase activity"/>
    <property type="evidence" value="ECO:0007669"/>
    <property type="project" value="InterPro"/>
</dbReference>
<keyword evidence="8" id="KW-0902">Two-component regulatory system</keyword>
<reference evidence="11 12" key="1">
    <citation type="submission" date="2016-11" db="EMBL/GenBank/DDBJ databases">
        <authorList>
            <person name="Jaros S."/>
            <person name="Januszkiewicz K."/>
            <person name="Wedrychowicz H."/>
        </authorList>
    </citation>
    <scope>NUCLEOTIDE SEQUENCE [LARGE SCALE GENOMIC DNA]</scope>
    <source>
        <strain evidence="11 12">DSM 15929</strain>
    </source>
</reference>
<dbReference type="RefSeq" id="WP_242962375.1">
    <property type="nucleotide sequence ID" value="NZ_FRAC01000007.1"/>
</dbReference>
<evidence type="ECO:0000256" key="3">
    <source>
        <dbReference type="ARBA" id="ARBA00022553"/>
    </source>
</evidence>
<comment type="catalytic activity">
    <reaction evidence="1">
        <text>ATP + protein L-histidine = ADP + protein N-phospho-L-histidine.</text>
        <dbReference type="EC" id="2.7.13.3"/>
    </reaction>
</comment>
<evidence type="ECO:0000256" key="1">
    <source>
        <dbReference type="ARBA" id="ARBA00000085"/>
    </source>
</evidence>
<keyword evidence="9" id="KW-1133">Transmembrane helix</keyword>
<accession>A0A1M6MFM5</accession>
<feature type="domain" description="Signal transduction histidine kinase subgroup 3 dimerisation and phosphoacceptor" evidence="10">
    <location>
        <begin position="169"/>
        <end position="230"/>
    </location>
</feature>
<dbReference type="EMBL" id="FRAC01000007">
    <property type="protein sequence ID" value="SHJ82292.1"/>
    <property type="molecule type" value="Genomic_DNA"/>
</dbReference>
<feature type="transmembrane region" description="Helical" evidence="9">
    <location>
        <begin position="9"/>
        <end position="37"/>
    </location>
</feature>
<feature type="transmembrane region" description="Helical" evidence="9">
    <location>
        <begin position="101"/>
        <end position="119"/>
    </location>
</feature>
<keyword evidence="3" id="KW-0597">Phosphoprotein</keyword>
<keyword evidence="9" id="KW-0812">Transmembrane</keyword>
<dbReference type="Gene3D" id="1.20.5.1930">
    <property type="match status" value="1"/>
</dbReference>
<evidence type="ECO:0000256" key="9">
    <source>
        <dbReference type="SAM" id="Phobius"/>
    </source>
</evidence>
<feature type="transmembrane region" description="Helical" evidence="9">
    <location>
        <begin position="49"/>
        <end position="71"/>
    </location>
</feature>
<dbReference type="EC" id="2.7.13.3" evidence="2"/>
<name>A0A1M6MFM5_9FIRM</name>
<keyword evidence="7" id="KW-0067">ATP-binding</keyword>
<dbReference type="Gene3D" id="3.30.565.10">
    <property type="entry name" value="Histidine kinase-like ATPase, C-terminal domain"/>
    <property type="match status" value="1"/>
</dbReference>
<keyword evidence="12" id="KW-1185">Reference proteome</keyword>
<evidence type="ECO:0000313" key="12">
    <source>
        <dbReference type="Proteomes" id="UP000184386"/>
    </source>
</evidence>
<keyword evidence="5" id="KW-0547">Nucleotide-binding</keyword>
<dbReference type="PANTHER" id="PTHR24421">
    <property type="entry name" value="NITRATE/NITRITE SENSOR PROTEIN NARX-RELATED"/>
    <property type="match status" value="1"/>
</dbReference>
<dbReference type="InterPro" id="IPR011712">
    <property type="entry name" value="Sig_transdc_His_kin_sub3_dim/P"/>
</dbReference>